<sequence>MYEMNHTNMFCDIFLFISAISQTYKSSHHHHHLCHSLTIIAYLRRRSFLRPPNTYLRLSSIFTPTTFSRTACVRVYDSFSASLLI</sequence>
<dbReference type="EMBL" id="JAUHHV010000007">
    <property type="protein sequence ID" value="KAK1417031.1"/>
    <property type="molecule type" value="Genomic_DNA"/>
</dbReference>
<reference evidence="1" key="1">
    <citation type="journal article" date="2023" name="bioRxiv">
        <title>Improved chromosome-level genome assembly for marigold (Tagetes erecta).</title>
        <authorList>
            <person name="Jiang F."/>
            <person name="Yuan L."/>
            <person name="Wang S."/>
            <person name="Wang H."/>
            <person name="Xu D."/>
            <person name="Wang A."/>
            <person name="Fan W."/>
        </authorList>
    </citation>
    <scope>NUCLEOTIDE SEQUENCE</scope>
    <source>
        <strain evidence="1">WSJ</strain>
        <tissue evidence="1">Leaf</tissue>
    </source>
</reference>
<keyword evidence="2" id="KW-1185">Reference proteome</keyword>
<name>A0AAD8NQJ4_TARER</name>
<gene>
    <name evidence="1" type="ORF">QVD17_26153</name>
</gene>
<evidence type="ECO:0000313" key="2">
    <source>
        <dbReference type="Proteomes" id="UP001229421"/>
    </source>
</evidence>
<dbReference type="Proteomes" id="UP001229421">
    <property type="component" value="Unassembled WGS sequence"/>
</dbReference>
<dbReference type="AlphaFoldDB" id="A0AAD8NQJ4"/>
<proteinExistence type="predicted"/>
<evidence type="ECO:0000313" key="1">
    <source>
        <dbReference type="EMBL" id="KAK1417031.1"/>
    </source>
</evidence>
<accession>A0AAD8NQJ4</accession>
<organism evidence="1 2">
    <name type="scientific">Tagetes erecta</name>
    <name type="common">African marigold</name>
    <dbReference type="NCBI Taxonomy" id="13708"/>
    <lineage>
        <taxon>Eukaryota</taxon>
        <taxon>Viridiplantae</taxon>
        <taxon>Streptophyta</taxon>
        <taxon>Embryophyta</taxon>
        <taxon>Tracheophyta</taxon>
        <taxon>Spermatophyta</taxon>
        <taxon>Magnoliopsida</taxon>
        <taxon>eudicotyledons</taxon>
        <taxon>Gunneridae</taxon>
        <taxon>Pentapetalae</taxon>
        <taxon>asterids</taxon>
        <taxon>campanulids</taxon>
        <taxon>Asterales</taxon>
        <taxon>Asteraceae</taxon>
        <taxon>Asteroideae</taxon>
        <taxon>Heliantheae alliance</taxon>
        <taxon>Tageteae</taxon>
        <taxon>Tagetes</taxon>
    </lineage>
</organism>
<comment type="caution">
    <text evidence="1">The sequence shown here is derived from an EMBL/GenBank/DDBJ whole genome shotgun (WGS) entry which is preliminary data.</text>
</comment>
<protein>
    <submittedName>
        <fullName evidence="1">Uncharacterized protein</fullName>
    </submittedName>
</protein>